<name>A0A2J6S808_HYAVF</name>
<organism evidence="2 3">
    <name type="scientific">Hyaloscypha variabilis (strain UAMH 11265 / GT02V1 / F)</name>
    <name type="common">Meliniomyces variabilis</name>
    <dbReference type="NCBI Taxonomy" id="1149755"/>
    <lineage>
        <taxon>Eukaryota</taxon>
        <taxon>Fungi</taxon>
        <taxon>Dikarya</taxon>
        <taxon>Ascomycota</taxon>
        <taxon>Pezizomycotina</taxon>
        <taxon>Leotiomycetes</taxon>
        <taxon>Helotiales</taxon>
        <taxon>Hyaloscyphaceae</taxon>
        <taxon>Hyaloscypha</taxon>
        <taxon>Hyaloscypha variabilis</taxon>
    </lineage>
</organism>
<sequence>MATARSKSDFAQSRAPVTGGGVQLQFIDEQERRRDKRSHLRFLIRSNATKSTTLWKRQARSALSVPPSIIRSEPDHTGVTELDARPTSLSRTLHREQSLGRIGVVFRQLVEVSSILGELPTSLDTPDGSSVASDIISANHETPLLPDTSLCRQKFEEHKHHQTTKRVQASSLIQQDCNSRHTISRQKCTDKPGGQHSRSSHHRPSVQSLLGAGKVDPFNSLPVRMGPHMYRLIEYYIQVCVAFPQGHVSFSNTYSKWMNLCVQDEMALLSMLFAAETSNRSHHGIDPWSARAHSLGIQCVRSLTTEIGKEKGVTDVMIATVIHLAAVELLSGDLAKYREHVKGLQDMVHVRGGLADEKSGQMKYLKGMVVWITQLGTPSLPCTQHDSIGTSSQQELHNSSSASSNISHELVVVLKKIQTLTMVRNECAIGADLTAIPPVHTPASRHHKEACVKVLKELQVLQGRTNITNSSLQTACILAASIYVDLVLLKTPLASVASSKINRQLHHSIMSTRNANEGKNTSEILTWVSAVAAAAMGRSQDSLVDKFEGVVTCFDALSLESFHAKYSLL</sequence>
<dbReference type="PANTHER" id="PTHR37540">
    <property type="entry name" value="TRANSCRIPTION FACTOR (ACR-2), PUTATIVE-RELATED-RELATED"/>
    <property type="match status" value="1"/>
</dbReference>
<dbReference type="Proteomes" id="UP000235786">
    <property type="component" value="Unassembled WGS sequence"/>
</dbReference>
<evidence type="ECO:0000256" key="1">
    <source>
        <dbReference type="SAM" id="MobiDB-lite"/>
    </source>
</evidence>
<reference evidence="2 3" key="1">
    <citation type="submission" date="2016-04" db="EMBL/GenBank/DDBJ databases">
        <title>A degradative enzymes factory behind the ericoid mycorrhizal symbiosis.</title>
        <authorList>
            <consortium name="DOE Joint Genome Institute"/>
            <person name="Martino E."/>
            <person name="Morin E."/>
            <person name="Grelet G."/>
            <person name="Kuo A."/>
            <person name="Kohler A."/>
            <person name="Daghino S."/>
            <person name="Barry K."/>
            <person name="Choi C."/>
            <person name="Cichocki N."/>
            <person name="Clum A."/>
            <person name="Copeland A."/>
            <person name="Hainaut M."/>
            <person name="Haridas S."/>
            <person name="Labutti K."/>
            <person name="Lindquist E."/>
            <person name="Lipzen A."/>
            <person name="Khouja H.-R."/>
            <person name="Murat C."/>
            <person name="Ohm R."/>
            <person name="Olson A."/>
            <person name="Spatafora J."/>
            <person name="Veneault-Fourrey C."/>
            <person name="Henrissat B."/>
            <person name="Grigoriev I."/>
            <person name="Martin F."/>
            <person name="Perotto S."/>
        </authorList>
    </citation>
    <scope>NUCLEOTIDE SEQUENCE [LARGE SCALE GENOMIC DNA]</scope>
    <source>
        <strain evidence="2 3">F</strain>
    </source>
</reference>
<proteinExistence type="predicted"/>
<protein>
    <recommendedName>
        <fullName evidence="4">Transcription factor domain-containing protein</fullName>
    </recommendedName>
</protein>
<gene>
    <name evidence="2" type="ORF">L207DRAFT_577740</name>
</gene>
<feature type="region of interest" description="Disordered" evidence="1">
    <location>
        <begin position="181"/>
        <end position="211"/>
    </location>
</feature>
<evidence type="ECO:0000313" key="3">
    <source>
        <dbReference type="Proteomes" id="UP000235786"/>
    </source>
</evidence>
<dbReference type="OrthoDB" id="3539999at2759"/>
<evidence type="ECO:0008006" key="4">
    <source>
        <dbReference type="Google" id="ProtNLM"/>
    </source>
</evidence>
<accession>A0A2J6S808</accession>
<dbReference type="AlphaFoldDB" id="A0A2J6S808"/>
<evidence type="ECO:0000313" key="2">
    <source>
        <dbReference type="EMBL" id="PMD46898.1"/>
    </source>
</evidence>
<dbReference type="STRING" id="1149755.A0A2J6S808"/>
<keyword evidence="3" id="KW-1185">Reference proteome</keyword>
<dbReference type="EMBL" id="KZ613939">
    <property type="protein sequence ID" value="PMD46898.1"/>
    <property type="molecule type" value="Genomic_DNA"/>
</dbReference>
<dbReference type="PANTHER" id="PTHR37540:SF5">
    <property type="entry name" value="TRANSCRIPTION FACTOR DOMAIN-CONTAINING PROTEIN"/>
    <property type="match status" value="1"/>
</dbReference>
<dbReference type="InterPro" id="IPR021858">
    <property type="entry name" value="Fun_TF"/>
</dbReference>
<dbReference type="Pfam" id="PF11951">
    <property type="entry name" value="Fungal_trans_2"/>
    <property type="match status" value="1"/>
</dbReference>